<evidence type="ECO:0000313" key="2">
    <source>
        <dbReference type="Proteomes" id="UP001165561"/>
    </source>
</evidence>
<dbReference type="Proteomes" id="UP001165561">
    <property type="component" value="Unassembled WGS sequence"/>
</dbReference>
<comment type="caution">
    <text evidence="1">The sequence shown here is derived from an EMBL/GenBank/DDBJ whole genome shotgun (WGS) entry which is preliminary data.</text>
</comment>
<dbReference type="EMBL" id="JARACI010001028">
    <property type="protein sequence ID" value="MDD9207028.1"/>
    <property type="molecule type" value="Genomic_DNA"/>
</dbReference>
<gene>
    <name evidence="1" type="ORF">PU560_11195</name>
</gene>
<organism evidence="1 2">
    <name type="scientific">Georgenia halotolerans</name>
    <dbReference type="NCBI Taxonomy" id="3028317"/>
    <lineage>
        <taxon>Bacteria</taxon>
        <taxon>Bacillati</taxon>
        <taxon>Actinomycetota</taxon>
        <taxon>Actinomycetes</taxon>
        <taxon>Micrococcales</taxon>
        <taxon>Bogoriellaceae</taxon>
        <taxon>Georgenia</taxon>
    </lineage>
</organism>
<evidence type="ECO:0000313" key="1">
    <source>
        <dbReference type="EMBL" id="MDD9207028.1"/>
    </source>
</evidence>
<sequence>AAVVTTAARGATAVATASSTTAVTTTLAATTLGIACAALPQDLAERTMLGDTGANAVGALVGAALAAHPSRRVRIPALAAVLALTLLSEKVSFSRVIATTPGLRELDAWGRR</sequence>
<proteinExistence type="predicted"/>
<protein>
    <recommendedName>
        <fullName evidence="3">DUF1275 domain-containing protein</fullName>
    </recommendedName>
</protein>
<accession>A0ABT5TZD0</accession>
<reference evidence="1" key="1">
    <citation type="submission" date="2023-02" db="EMBL/GenBank/DDBJ databases">
        <title>Georgenia sp.10Sc9-8, isolated from a soil sample collected from the Taklamakan desert.</title>
        <authorList>
            <person name="Liu S."/>
        </authorList>
    </citation>
    <scope>NUCLEOTIDE SEQUENCE</scope>
    <source>
        <strain evidence="1">10Sc9-8</strain>
    </source>
</reference>
<evidence type="ECO:0008006" key="3">
    <source>
        <dbReference type="Google" id="ProtNLM"/>
    </source>
</evidence>
<name>A0ABT5TZD0_9MICO</name>
<feature type="non-terminal residue" evidence="1">
    <location>
        <position position="1"/>
    </location>
</feature>
<keyword evidence="2" id="KW-1185">Reference proteome</keyword>